<dbReference type="AlphaFoldDB" id="S9R4H5"/>
<organism evidence="2 3">
    <name type="scientific">Cystobacter fuscus (strain ATCC 25194 / DSM 2262 / NBRC 100088 / M29)</name>
    <dbReference type="NCBI Taxonomy" id="1242864"/>
    <lineage>
        <taxon>Bacteria</taxon>
        <taxon>Pseudomonadati</taxon>
        <taxon>Myxococcota</taxon>
        <taxon>Myxococcia</taxon>
        <taxon>Myxococcales</taxon>
        <taxon>Cystobacterineae</taxon>
        <taxon>Archangiaceae</taxon>
        <taxon>Cystobacter</taxon>
    </lineage>
</organism>
<gene>
    <name evidence="2" type="ORF">D187_004927</name>
</gene>
<feature type="region of interest" description="Disordered" evidence="1">
    <location>
        <begin position="1"/>
        <end position="23"/>
    </location>
</feature>
<dbReference type="EMBL" id="ANAH02000004">
    <property type="protein sequence ID" value="EPX63798.1"/>
    <property type="molecule type" value="Genomic_DNA"/>
</dbReference>
<proteinExistence type="predicted"/>
<name>S9R4H5_CYSF2</name>
<dbReference type="Proteomes" id="UP000011682">
    <property type="component" value="Unassembled WGS sequence"/>
</dbReference>
<reference evidence="2" key="1">
    <citation type="submission" date="2013-05" db="EMBL/GenBank/DDBJ databases">
        <title>Genome assembly of Cystobacter fuscus DSM 2262.</title>
        <authorList>
            <person name="Sharma G."/>
            <person name="Khatri I."/>
            <person name="Kaur C."/>
            <person name="Mayilraj S."/>
            <person name="Subramanian S."/>
        </authorList>
    </citation>
    <scope>NUCLEOTIDE SEQUENCE [LARGE SCALE GENOMIC DNA]</scope>
    <source>
        <strain evidence="2">DSM 2262</strain>
    </source>
</reference>
<comment type="caution">
    <text evidence="2">The sequence shown here is derived from an EMBL/GenBank/DDBJ whole genome shotgun (WGS) entry which is preliminary data.</text>
</comment>
<sequence length="38" mass="4432">MRPRAHALMRSMTRRHATDNPAGLPGHWLCMRPRFMTA</sequence>
<feature type="compositionally biased region" description="Basic residues" evidence="1">
    <location>
        <begin position="1"/>
        <end position="15"/>
    </location>
</feature>
<keyword evidence="3" id="KW-1185">Reference proteome</keyword>
<evidence type="ECO:0000256" key="1">
    <source>
        <dbReference type="SAM" id="MobiDB-lite"/>
    </source>
</evidence>
<protein>
    <submittedName>
        <fullName evidence="2">Uncharacterized protein</fullName>
    </submittedName>
</protein>
<accession>S9R4H5</accession>
<evidence type="ECO:0000313" key="3">
    <source>
        <dbReference type="Proteomes" id="UP000011682"/>
    </source>
</evidence>
<evidence type="ECO:0000313" key="2">
    <source>
        <dbReference type="EMBL" id="EPX63798.1"/>
    </source>
</evidence>